<dbReference type="Proteomes" id="UP000092691">
    <property type="component" value="Plasmid unnamed5"/>
</dbReference>
<accession>A0A1B1CQI5</accession>
<proteinExistence type="predicted"/>
<protein>
    <submittedName>
        <fullName evidence="1">Uncharacterized protein</fullName>
    </submittedName>
</protein>
<dbReference type="EMBL" id="CP016293">
    <property type="protein sequence ID" value="ANP91939.1"/>
    <property type="molecule type" value="Genomic_DNA"/>
</dbReference>
<organism evidence="1 2">
    <name type="scientific">Rhizobium leguminosarum</name>
    <dbReference type="NCBI Taxonomy" id="384"/>
    <lineage>
        <taxon>Bacteria</taxon>
        <taxon>Pseudomonadati</taxon>
        <taxon>Pseudomonadota</taxon>
        <taxon>Alphaproteobacteria</taxon>
        <taxon>Hyphomicrobiales</taxon>
        <taxon>Rhizobiaceae</taxon>
        <taxon>Rhizobium/Agrobacterium group</taxon>
        <taxon>Rhizobium</taxon>
    </lineage>
</organism>
<evidence type="ECO:0000313" key="2">
    <source>
        <dbReference type="Proteomes" id="UP000092691"/>
    </source>
</evidence>
<name>A0A1B1CQI5_RHILE</name>
<evidence type="ECO:0000313" key="1">
    <source>
        <dbReference type="EMBL" id="ANP91939.1"/>
    </source>
</evidence>
<sequence>MRTYFKGLCTLDISIPTYPIGYDAGCAALLSRFGRRMGIATSDSGTGRYVQAFEKDWTTSR</sequence>
<keyword evidence="1" id="KW-0614">Plasmid</keyword>
<reference evidence="1 2" key="1">
    <citation type="submission" date="2016-06" db="EMBL/GenBank/DDBJ databases">
        <title>Microsymbionts genomes from the relict species Vavilovia formosa.</title>
        <authorList>
            <person name="Chirak E."/>
            <person name="Kimeklis A."/>
            <person name="Andronov E."/>
        </authorList>
    </citation>
    <scope>NUCLEOTIDE SEQUENCE [LARGE SCALE GENOMIC DNA]</scope>
    <source>
        <strain evidence="1 2">Vaf10</strain>
        <plasmid evidence="2">Plasmid unnamed5</plasmid>
    </source>
</reference>
<geneLocation type="plasmid" evidence="1 2">
    <name>unnamed5</name>
</geneLocation>
<dbReference type="AlphaFoldDB" id="A0A1B1CQI5"/>
<gene>
    <name evidence="1" type="ORF">BA011_39625</name>
</gene>